<feature type="coiled-coil region" evidence="1">
    <location>
        <begin position="48"/>
        <end position="75"/>
    </location>
</feature>
<name>A0A8H7D9Y8_9AGAR</name>
<comment type="caution">
    <text evidence="2">The sequence shown here is derived from an EMBL/GenBank/DDBJ whole genome shotgun (WGS) entry which is preliminary data.</text>
</comment>
<dbReference type="Proteomes" id="UP000623467">
    <property type="component" value="Unassembled WGS sequence"/>
</dbReference>
<evidence type="ECO:0008006" key="4">
    <source>
        <dbReference type="Google" id="ProtNLM"/>
    </source>
</evidence>
<gene>
    <name evidence="2" type="ORF">MSAN_00837300</name>
</gene>
<sequence>MPLLSSTMFEFLPNAVSPFADKLGTNYVPSDEEIAHLRAFLVGPTEQLAKIQAQIDEMELVVDQLKAKRESVQTVIGAHKALISPMRHVPEDVLREIFFACLPAAHNALIDIAEAPLLLGRICRRWRVVAYSTPMLWSSIHIPPLPTFLQLHPVVEQWLKLGAPCPLTVSLVDPTHVWSDPDPCPIALLENCSQRLQHLVLRGNPREFLPILRLGSEDLPLLKSICLDTTGAVYPDAMNLLQIPHLTSISLKGMVTSPLSLPLEWSRLTKFSLQCLPPSTLDEVAALEVLRRCPNLLICHLVLNKSRQDFHLATNDSLIALPNLHTLILAGSFYLPSWIPHLAMPKIRCLQIGDGVDPSWFINFPKRSDSSFGAAIDTTCFTRSGLLGLLQSFPSISHLQLCSPNNLKGVLPDDAFLLHLASEHNICPMLTHVGVTTHCSAFSDVTALAFIKGRVAAPTPLRLVDFHFFRTMQVDIMPELQTFISAGLQVFLDHLLPYFDTRVGLN</sequence>
<protein>
    <recommendedName>
        <fullName evidence="4">F-box domain-containing protein</fullName>
    </recommendedName>
</protein>
<keyword evidence="1" id="KW-0175">Coiled coil</keyword>
<dbReference type="SUPFAM" id="SSF52047">
    <property type="entry name" value="RNI-like"/>
    <property type="match status" value="1"/>
</dbReference>
<proteinExistence type="predicted"/>
<reference evidence="2" key="1">
    <citation type="submission" date="2020-05" db="EMBL/GenBank/DDBJ databases">
        <title>Mycena genomes resolve the evolution of fungal bioluminescence.</title>
        <authorList>
            <person name="Tsai I.J."/>
        </authorList>
    </citation>
    <scope>NUCLEOTIDE SEQUENCE</scope>
    <source>
        <strain evidence="2">160909Yilan</strain>
    </source>
</reference>
<accession>A0A8H7D9Y8</accession>
<evidence type="ECO:0000313" key="2">
    <source>
        <dbReference type="EMBL" id="KAF7367734.1"/>
    </source>
</evidence>
<dbReference type="AlphaFoldDB" id="A0A8H7D9Y8"/>
<evidence type="ECO:0000256" key="1">
    <source>
        <dbReference type="SAM" id="Coils"/>
    </source>
</evidence>
<organism evidence="2 3">
    <name type="scientific">Mycena sanguinolenta</name>
    <dbReference type="NCBI Taxonomy" id="230812"/>
    <lineage>
        <taxon>Eukaryota</taxon>
        <taxon>Fungi</taxon>
        <taxon>Dikarya</taxon>
        <taxon>Basidiomycota</taxon>
        <taxon>Agaricomycotina</taxon>
        <taxon>Agaricomycetes</taxon>
        <taxon>Agaricomycetidae</taxon>
        <taxon>Agaricales</taxon>
        <taxon>Marasmiineae</taxon>
        <taxon>Mycenaceae</taxon>
        <taxon>Mycena</taxon>
    </lineage>
</organism>
<keyword evidence="3" id="KW-1185">Reference proteome</keyword>
<evidence type="ECO:0000313" key="3">
    <source>
        <dbReference type="Proteomes" id="UP000623467"/>
    </source>
</evidence>
<dbReference type="OrthoDB" id="3248197at2759"/>
<dbReference type="EMBL" id="JACAZH010000005">
    <property type="protein sequence ID" value="KAF7367734.1"/>
    <property type="molecule type" value="Genomic_DNA"/>
</dbReference>